<feature type="region of interest" description="Disordered" evidence="1">
    <location>
        <begin position="299"/>
        <end position="319"/>
    </location>
</feature>
<name>A0A9P5P497_9AGAR</name>
<organism evidence="2 3">
    <name type="scientific">Rhodocollybia butyracea</name>
    <dbReference type="NCBI Taxonomy" id="206335"/>
    <lineage>
        <taxon>Eukaryota</taxon>
        <taxon>Fungi</taxon>
        <taxon>Dikarya</taxon>
        <taxon>Basidiomycota</taxon>
        <taxon>Agaricomycotina</taxon>
        <taxon>Agaricomycetes</taxon>
        <taxon>Agaricomycetidae</taxon>
        <taxon>Agaricales</taxon>
        <taxon>Marasmiineae</taxon>
        <taxon>Omphalotaceae</taxon>
        <taxon>Rhodocollybia</taxon>
    </lineage>
</organism>
<protein>
    <submittedName>
        <fullName evidence="2">Uncharacterized protein</fullName>
    </submittedName>
</protein>
<gene>
    <name evidence="2" type="ORF">BDP27DRAFT_1435884</name>
</gene>
<dbReference type="OrthoDB" id="2942715at2759"/>
<sequence length="612" mass="69391">MKTIPPLILSPPAIPQPVRLRRQMHYGEHDVLLNAQLFNSDDPSYLLVRFPGPDNDMMIYWMIPTEEGFEVMDGHRLSSVPLGTLSLSLVEQLHTIFLNLFVDSPTHLFTSDPRVQCMRQRLCYLFERLTTPGLFTQTLMTWRLAQRLVLLLEAEITWLVSVKPTSTVPQTWKVHDLRNVVGTISDDPLAVDRLFCAGIPVWFICQLDLEPAAKVITWFDEHLVPLHLPADFISFEDNMPMRPTLYNSAAEASYDWYRLLVKETWSIAFPIVILGPDASSAGTPSTAGLTNHVAAGIPSSAGPSRTSSATPSLAPYIKPKPKTKNPPQVVCNKFMEVVSPIMPYLSSNWKDTSKNVSKNSLASHDSEVSRRFYFRTYLKLRPILLYTIKTLGPLICQKKPEQWRTYLGLELHGAKSDTCAAKAKVDVCNDLNEIAERMGTFTISLDNLDTVPASWKGMMYGIAIPDDVQREILTEILNISFRHELLLLNRYLYKLVPAGDKDGELLDEFEASTRDQRSMAIEAALFANGPPRFYSTMLAECQAMLYAFFRIMRGWTASKPMVQETIEDGNRLAPGYSCSSRELDSTEYYLAYFYIYSFADFFRRAPVLPHHM</sequence>
<evidence type="ECO:0000313" key="2">
    <source>
        <dbReference type="EMBL" id="KAF9033686.1"/>
    </source>
</evidence>
<evidence type="ECO:0000256" key="1">
    <source>
        <dbReference type="SAM" id="MobiDB-lite"/>
    </source>
</evidence>
<dbReference type="EMBL" id="JADNRY010000628">
    <property type="protein sequence ID" value="KAF9033686.1"/>
    <property type="molecule type" value="Genomic_DNA"/>
</dbReference>
<dbReference type="Proteomes" id="UP000772434">
    <property type="component" value="Unassembled WGS sequence"/>
</dbReference>
<comment type="caution">
    <text evidence="2">The sequence shown here is derived from an EMBL/GenBank/DDBJ whole genome shotgun (WGS) entry which is preliminary data.</text>
</comment>
<keyword evidence="3" id="KW-1185">Reference proteome</keyword>
<proteinExistence type="predicted"/>
<evidence type="ECO:0000313" key="3">
    <source>
        <dbReference type="Proteomes" id="UP000772434"/>
    </source>
</evidence>
<reference evidence="2" key="1">
    <citation type="submission" date="2020-11" db="EMBL/GenBank/DDBJ databases">
        <authorList>
            <consortium name="DOE Joint Genome Institute"/>
            <person name="Ahrendt S."/>
            <person name="Riley R."/>
            <person name="Andreopoulos W."/>
            <person name="Labutti K."/>
            <person name="Pangilinan J."/>
            <person name="Ruiz-Duenas F.J."/>
            <person name="Barrasa J.M."/>
            <person name="Sanchez-Garcia M."/>
            <person name="Camarero S."/>
            <person name="Miyauchi S."/>
            <person name="Serrano A."/>
            <person name="Linde D."/>
            <person name="Babiker R."/>
            <person name="Drula E."/>
            <person name="Ayuso-Fernandez I."/>
            <person name="Pacheco R."/>
            <person name="Padilla G."/>
            <person name="Ferreira P."/>
            <person name="Barriuso J."/>
            <person name="Kellner H."/>
            <person name="Castanera R."/>
            <person name="Alfaro M."/>
            <person name="Ramirez L."/>
            <person name="Pisabarro A.G."/>
            <person name="Kuo A."/>
            <person name="Tritt A."/>
            <person name="Lipzen A."/>
            <person name="He G."/>
            <person name="Yan M."/>
            <person name="Ng V."/>
            <person name="Cullen D."/>
            <person name="Martin F."/>
            <person name="Rosso M.-N."/>
            <person name="Henrissat B."/>
            <person name="Hibbett D."/>
            <person name="Martinez A.T."/>
            <person name="Grigoriev I.V."/>
        </authorList>
    </citation>
    <scope>NUCLEOTIDE SEQUENCE</scope>
    <source>
        <strain evidence="2">AH 40177</strain>
    </source>
</reference>
<dbReference type="AlphaFoldDB" id="A0A9P5P497"/>
<accession>A0A9P5P497</accession>
<feature type="compositionally biased region" description="Polar residues" evidence="1">
    <location>
        <begin position="301"/>
        <end position="311"/>
    </location>
</feature>